<accession>A0A3D8QF22</accession>
<dbReference type="GO" id="GO:0006508">
    <property type="term" value="P:proteolysis"/>
    <property type="evidence" value="ECO:0007669"/>
    <property type="project" value="UniProtKB-KW"/>
</dbReference>
<name>A0A3D8QF22_9EURO</name>
<sequence>MEDLLSRHRKEQKDLQARITQKKKSATKKTRRGINDECDRLQRELTERHQAEIAELNGETAPPADALEDLDLNGEAATNGDTKESESTQEGSGTGEPSTPDSASASTSASPSPTPSTDSSTPSTTSRGKKPNRQKARLARRAAEQAAAAAQAEEEASTQTNHRGNEKEIMDASFKKLKLKEIEINPDGHCLFSAVATQLDEMGLGLRPDPSRIILQSTTQTRVDTVASPKHDGYRAVRAVTADFISEHKDDFEPFMEEPIDAYTRKIKLTAEWGGQLELQAIARAYGVDINVVQGDGRIEKIESGDANGDVDEEEQKKRVIWLAYYRHTYGLGEHYNALTTRV</sequence>
<dbReference type="PANTHER" id="PTHR12419">
    <property type="entry name" value="OTU DOMAIN CONTAINING PROTEIN"/>
    <property type="match status" value="1"/>
</dbReference>
<keyword evidence="3" id="KW-0645">Protease</keyword>
<feature type="compositionally biased region" description="Basic residues" evidence="1">
    <location>
        <begin position="20"/>
        <end position="32"/>
    </location>
</feature>
<dbReference type="InterPro" id="IPR003323">
    <property type="entry name" value="OTU_dom"/>
</dbReference>
<evidence type="ECO:0000313" key="4">
    <source>
        <dbReference type="Proteomes" id="UP000256690"/>
    </source>
</evidence>
<dbReference type="InterPro" id="IPR038765">
    <property type="entry name" value="Papain-like_cys_pep_sf"/>
</dbReference>
<feature type="compositionally biased region" description="Basic and acidic residues" evidence="1">
    <location>
        <begin position="1"/>
        <end position="16"/>
    </location>
</feature>
<dbReference type="GO" id="GO:0004843">
    <property type="term" value="F:cysteine-type deubiquitinase activity"/>
    <property type="evidence" value="ECO:0007669"/>
    <property type="project" value="TreeGrafter"/>
</dbReference>
<dbReference type="Pfam" id="PF02338">
    <property type="entry name" value="OTU"/>
    <property type="match status" value="1"/>
</dbReference>
<organism evidence="3 4">
    <name type="scientific">Aspergillus mulundensis</name>
    <dbReference type="NCBI Taxonomy" id="1810919"/>
    <lineage>
        <taxon>Eukaryota</taxon>
        <taxon>Fungi</taxon>
        <taxon>Dikarya</taxon>
        <taxon>Ascomycota</taxon>
        <taxon>Pezizomycotina</taxon>
        <taxon>Eurotiomycetes</taxon>
        <taxon>Eurotiomycetidae</taxon>
        <taxon>Eurotiales</taxon>
        <taxon>Aspergillaceae</taxon>
        <taxon>Aspergillus</taxon>
        <taxon>Aspergillus subgen. Nidulantes</taxon>
    </lineage>
</organism>
<feature type="domain" description="OTU" evidence="2">
    <location>
        <begin position="179"/>
        <end position="342"/>
    </location>
</feature>
<feature type="compositionally biased region" description="Low complexity" evidence="1">
    <location>
        <begin position="97"/>
        <end position="126"/>
    </location>
</feature>
<dbReference type="InterPro" id="IPR049771">
    <property type="entry name" value="OTU2-like_OTU"/>
</dbReference>
<dbReference type="PANTHER" id="PTHR12419:SF10">
    <property type="entry name" value="DEUBIQUITINASE OTUD6B"/>
    <property type="match status" value="1"/>
</dbReference>
<evidence type="ECO:0000256" key="1">
    <source>
        <dbReference type="SAM" id="MobiDB-lite"/>
    </source>
</evidence>
<dbReference type="CDD" id="cd22762">
    <property type="entry name" value="OTU_fungi_OTU2-like"/>
    <property type="match status" value="1"/>
</dbReference>
<dbReference type="InterPro" id="IPR050704">
    <property type="entry name" value="Peptidase_C85-like"/>
</dbReference>
<feature type="compositionally biased region" description="Basic residues" evidence="1">
    <location>
        <begin position="127"/>
        <end position="140"/>
    </location>
</feature>
<dbReference type="FunFam" id="3.90.70.80:FF:000020">
    <property type="entry name" value="OTU-like cysteine protease, putative"/>
    <property type="match status" value="1"/>
</dbReference>
<evidence type="ECO:0000259" key="2">
    <source>
        <dbReference type="PROSITE" id="PS50802"/>
    </source>
</evidence>
<dbReference type="STRING" id="1810919.A0A3D8QF22"/>
<feature type="compositionally biased region" description="Basic and acidic residues" evidence="1">
    <location>
        <begin position="33"/>
        <end position="52"/>
    </location>
</feature>
<feature type="region of interest" description="Disordered" evidence="1">
    <location>
        <begin position="1"/>
        <end position="167"/>
    </location>
</feature>
<dbReference type="EMBL" id="PVWQ01000018">
    <property type="protein sequence ID" value="RDW60456.1"/>
    <property type="molecule type" value="Genomic_DNA"/>
</dbReference>
<dbReference type="AlphaFoldDB" id="A0A3D8QF22"/>
<evidence type="ECO:0000313" key="3">
    <source>
        <dbReference type="EMBL" id="RDW60456.1"/>
    </source>
</evidence>
<keyword evidence="4" id="KW-1185">Reference proteome</keyword>
<comment type="caution">
    <text evidence="3">The sequence shown here is derived from an EMBL/GenBank/DDBJ whole genome shotgun (WGS) entry which is preliminary data.</text>
</comment>
<gene>
    <name evidence="3" type="ORF">DSM5745_10914</name>
</gene>
<dbReference type="Proteomes" id="UP000256690">
    <property type="component" value="Unassembled WGS sequence"/>
</dbReference>
<protein>
    <submittedName>
        <fullName evidence="3">Putative OTU-like cysteine protease</fullName>
    </submittedName>
</protein>
<dbReference type="SUPFAM" id="SSF54001">
    <property type="entry name" value="Cysteine proteinases"/>
    <property type="match status" value="1"/>
</dbReference>
<dbReference type="RefSeq" id="XP_026598568.1">
    <property type="nucleotide sequence ID" value="XM_026752930.1"/>
</dbReference>
<dbReference type="GeneID" id="38121284"/>
<dbReference type="OrthoDB" id="415023at2759"/>
<dbReference type="GO" id="GO:0016579">
    <property type="term" value="P:protein deubiquitination"/>
    <property type="evidence" value="ECO:0007669"/>
    <property type="project" value="TreeGrafter"/>
</dbReference>
<proteinExistence type="predicted"/>
<dbReference type="PROSITE" id="PS50802">
    <property type="entry name" value="OTU"/>
    <property type="match status" value="1"/>
</dbReference>
<keyword evidence="3" id="KW-0378">Hydrolase</keyword>
<reference evidence="3 4" key="1">
    <citation type="journal article" date="2018" name="IMA Fungus">
        <title>IMA Genome-F 9: Draft genome sequence of Annulohypoxylon stygium, Aspergillus mulundensis, Berkeleyomyces basicola (syn. Thielaviopsis basicola), Ceratocystis smalleyi, two Cercospora beticola strains, Coleophoma cylindrospora, Fusarium fracticaudum, Phialophora cf. hyalina, and Morchella septimelata.</title>
        <authorList>
            <person name="Wingfield B.D."/>
            <person name="Bills G.F."/>
            <person name="Dong Y."/>
            <person name="Huang W."/>
            <person name="Nel W.J."/>
            <person name="Swalarsk-Parry B.S."/>
            <person name="Vaghefi N."/>
            <person name="Wilken P.M."/>
            <person name="An Z."/>
            <person name="de Beer Z.W."/>
            <person name="De Vos L."/>
            <person name="Chen L."/>
            <person name="Duong T.A."/>
            <person name="Gao Y."/>
            <person name="Hammerbacher A."/>
            <person name="Kikkert J.R."/>
            <person name="Li Y."/>
            <person name="Li H."/>
            <person name="Li K."/>
            <person name="Li Q."/>
            <person name="Liu X."/>
            <person name="Ma X."/>
            <person name="Naidoo K."/>
            <person name="Pethybridge S.J."/>
            <person name="Sun J."/>
            <person name="Steenkamp E.T."/>
            <person name="van der Nest M.A."/>
            <person name="van Wyk S."/>
            <person name="Wingfield M.J."/>
            <person name="Xiong C."/>
            <person name="Yue Q."/>
            <person name="Zhang X."/>
        </authorList>
    </citation>
    <scope>NUCLEOTIDE SEQUENCE [LARGE SCALE GENOMIC DNA]</scope>
    <source>
        <strain evidence="3 4">DSM 5745</strain>
    </source>
</reference>
<dbReference type="Gene3D" id="3.90.70.80">
    <property type="match status" value="1"/>
</dbReference>